<dbReference type="SUPFAM" id="SSF52540">
    <property type="entry name" value="P-loop containing nucleoside triphosphate hydrolases"/>
    <property type="match status" value="1"/>
</dbReference>
<evidence type="ECO:0000259" key="10">
    <source>
        <dbReference type="PROSITE" id="PS50893"/>
    </source>
</evidence>
<feature type="domain" description="Mop" evidence="11">
    <location>
        <begin position="292"/>
        <end position="357"/>
    </location>
</feature>
<reference evidence="12 13" key="1">
    <citation type="submission" date="2019-03" db="EMBL/GenBank/DDBJ databases">
        <title>Genomic Encyclopedia of Type Strains, Phase IV (KMG-IV): sequencing the most valuable type-strain genomes for metagenomic binning, comparative biology and taxonomic classification.</title>
        <authorList>
            <person name="Goeker M."/>
        </authorList>
    </citation>
    <scope>NUCLEOTIDE SEQUENCE [LARGE SCALE GENOMIC DNA]</scope>
    <source>
        <strain evidence="12 13">DSM 101688</strain>
    </source>
</reference>
<keyword evidence="8" id="KW-0472">Membrane</keyword>
<dbReference type="Pfam" id="PF00005">
    <property type="entry name" value="ABC_tran"/>
    <property type="match status" value="1"/>
</dbReference>
<dbReference type="SMART" id="SM00382">
    <property type="entry name" value="AAA"/>
    <property type="match status" value="1"/>
</dbReference>
<dbReference type="InterPro" id="IPR008995">
    <property type="entry name" value="Mo/tungstate-bd_C_term_dom"/>
</dbReference>
<dbReference type="PROSITE" id="PS51866">
    <property type="entry name" value="MOP"/>
    <property type="match status" value="1"/>
</dbReference>
<dbReference type="NCBIfam" id="TIGR02142">
    <property type="entry name" value="modC_ABC"/>
    <property type="match status" value="1"/>
</dbReference>
<keyword evidence="3 9" id="KW-0500">Molybdenum</keyword>
<dbReference type="GO" id="GO:0015098">
    <property type="term" value="F:molybdate ion transmembrane transporter activity"/>
    <property type="evidence" value="ECO:0007669"/>
    <property type="project" value="InterPro"/>
</dbReference>
<dbReference type="OrthoDB" id="9802264at2"/>
<evidence type="ECO:0000256" key="3">
    <source>
        <dbReference type="ARBA" id="ARBA00022505"/>
    </source>
</evidence>
<dbReference type="InterPro" id="IPR017871">
    <property type="entry name" value="ABC_transporter-like_CS"/>
</dbReference>
<protein>
    <submittedName>
        <fullName evidence="12">Molybdate transport system ATP-binding protein</fullName>
    </submittedName>
</protein>
<evidence type="ECO:0000256" key="4">
    <source>
        <dbReference type="ARBA" id="ARBA00022519"/>
    </source>
</evidence>
<sequence length="369" mass="40156">MLNVDIESRQGDFTLNAQFSIPQGITAVFGRSGAGKTTLINILSGLSRPDRGRIVLGERVVFDSASRVYLPPERRDIGYVFQDARLFPHLNVRHNLTYGISRLSKNARGGSFDKIVALLDIETLLARMPARLSGGERQRVAIGRALLSNPKVLLMDEPLAALDGARKNEILPFIERLHGETGIPIVYVSHAIEEVIRLADTLILLSDGRVRASGPLEDIMNRLDLHPLTGRYEAGAVLSARVGETHRSFKLTQLLFPGGALSVPELAVAEGTAIRTRIRARDVALALTPPKDTSILNIFRGKIIEIRESENAQVDVLLDIGAPLIARISRKSAHGLQIETGKTVYAMIKAIAIDRGSLSGIGATVHRDA</sequence>
<dbReference type="Gene3D" id="2.40.50.100">
    <property type="match status" value="1"/>
</dbReference>
<dbReference type="GO" id="GO:0140359">
    <property type="term" value="F:ABC-type transporter activity"/>
    <property type="evidence" value="ECO:0007669"/>
    <property type="project" value="InterPro"/>
</dbReference>
<dbReference type="GO" id="GO:0005524">
    <property type="term" value="F:ATP binding"/>
    <property type="evidence" value="ECO:0007669"/>
    <property type="project" value="UniProtKB-KW"/>
</dbReference>
<evidence type="ECO:0000256" key="2">
    <source>
        <dbReference type="ARBA" id="ARBA00022475"/>
    </source>
</evidence>
<keyword evidence="6 12" id="KW-0067">ATP-binding</keyword>
<dbReference type="InterPro" id="IPR003593">
    <property type="entry name" value="AAA+_ATPase"/>
</dbReference>
<dbReference type="PANTHER" id="PTHR43514:SF4">
    <property type="entry name" value="ABC TRANSPORTER I FAMILY MEMBER 10"/>
    <property type="match status" value="1"/>
</dbReference>
<keyword evidence="13" id="KW-1185">Reference proteome</keyword>
<dbReference type="PROSITE" id="PS00211">
    <property type="entry name" value="ABC_TRANSPORTER_1"/>
    <property type="match status" value="1"/>
</dbReference>
<dbReference type="InterPro" id="IPR003439">
    <property type="entry name" value="ABC_transporter-like_ATP-bd"/>
</dbReference>
<keyword evidence="4" id="KW-0997">Cell inner membrane</keyword>
<keyword evidence="2" id="KW-1003">Cell membrane</keyword>
<evidence type="ECO:0000256" key="1">
    <source>
        <dbReference type="ARBA" id="ARBA00022448"/>
    </source>
</evidence>
<dbReference type="Gene3D" id="3.40.50.300">
    <property type="entry name" value="P-loop containing nucleotide triphosphate hydrolases"/>
    <property type="match status" value="1"/>
</dbReference>
<dbReference type="SUPFAM" id="SSF50331">
    <property type="entry name" value="MOP-like"/>
    <property type="match status" value="1"/>
</dbReference>
<dbReference type="Proteomes" id="UP000295304">
    <property type="component" value="Unassembled WGS sequence"/>
</dbReference>
<dbReference type="GO" id="GO:0016020">
    <property type="term" value="C:membrane"/>
    <property type="evidence" value="ECO:0007669"/>
    <property type="project" value="InterPro"/>
</dbReference>
<dbReference type="InterPro" id="IPR050334">
    <property type="entry name" value="Molybdenum_import_ModC"/>
</dbReference>
<dbReference type="PANTHER" id="PTHR43514">
    <property type="entry name" value="ABC TRANSPORTER I FAMILY MEMBER 10"/>
    <property type="match status" value="1"/>
</dbReference>
<evidence type="ECO:0000256" key="8">
    <source>
        <dbReference type="ARBA" id="ARBA00023136"/>
    </source>
</evidence>
<organism evidence="12 13">
    <name type="scientific">Varunaivibrio sulfuroxidans</name>
    <dbReference type="NCBI Taxonomy" id="1773489"/>
    <lineage>
        <taxon>Bacteria</taxon>
        <taxon>Pseudomonadati</taxon>
        <taxon>Pseudomonadota</taxon>
        <taxon>Alphaproteobacteria</taxon>
        <taxon>Rhodospirillales</taxon>
        <taxon>Magnetovibrionaceae</taxon>
        <taxon>Varunaivibrio</taxon>
    </lineage>
</organism>
<dbReference type="Pfam" id="PF03459">
    <property type="entry name" value="TOBE"/>
    <property type="match status" value="1"/>
</dbReference>
<keyword evidence="7" id="KW-1278">Translocase</keyword>
<evidence type="ECO:0000313" key="12">
    <source>
        <dbReference type="EMBL" id="TCS64090.1"/>
    </source>
</evidence>
<evidence type="ECO:0000256" key="6">
    <source>
        <dbReference type="ARBA" id="ARBA00022840"/>
    </source>
</evidence>
<dbReference type="AlphaFoldDB" id="A0A4R3JH34"/>
<evidence type="ECO:0000256" key="5">
    <source>
        <dbReference type="ARBA" id="ARBA00022741"/>
    </source>
</evidence>
<accession>A0A4R3JH34</accession>
<dbReference type="RefSeq" id="WP_132938059.1">
    <property type="nucleotide sequence ID" value="NZ_CP119676.1"/>
</dbReference>
<dbReference type="EMBL" id="SLZW01000002">
    <property type="protein sequence ID" value="TCS64090.1"/>
    <property type="molecule type" value="Genomic_DNA"/>
</dbReference>
<dbReference type="GO" id="GO:0016887">
    <property type="term" value="F:ATP hydrolysis activity"/>
    <property type="evidence" value="ECO:0007669"/>
    <property type="project" value="InterPro"/>
</dbReference>
<dbReference type="InterPro" id="IPR004606">
    <property type="entry name" value="Mop_domain"/>
</dbReference>
<name>A0A4R3JH34_9PROT</name>
<dbReference type="InterPro" id="IPR011868">
    <property type="entry name" value="ModC_ABC_ATP-bd"/>
</dbReference>
<gene>
    <name evidence="12" type="ORF">EDD55_102129</name>
</gene>
<dbReference type="InterPro" id="IPR005116">
    <property type="entry name" value="Transp-assoc_OB_typ1"/>
</dbReference>
<dbReference type="PROSITE" id="PS50893">
    <property type="entry name" value="ABC_TRANSPORTER_2"/>
    <property type="match status" value="1"/>
</dbReference>
<evidence type="ECO:0000256" key="9">
    <source>
        <dbReference type="PROSITE-ProRule" id="PRU01213"/>
    </source>
</evidence>
<evidence type="ECO:0000313" key="13">
    <source>
        <dbReference type="Proteomes" id="UP000295304"/>
    </source>
</evidence>
<keyword evidence="1" id="KW-0813">Transport</keyword>
<keyword evidence="5" id="KW-0547">Nucleotide-binding</keyword>
<dbReference type="InterPro" id="IPR027417">
    <property type="entry name" value="P-loop_NTPase"/>
</dbReference>
<evidence type="ECO:0000259" key="11">
    <source>
        <dbReference type="PROSITE" id="PS51866"/>
    </source>
</evidence>
<proteinExistence type="predicted"/>
<comment type="caution">
    <text evidence="12">The sequence shown here is derived from an EMBL/GenBank/DDBJ whole genome shotgun (WGS) entry which is preliminary data.</text>
</comment>
<evidence type="ECO:0000256" key="7">
    <source>
        <dbReference type="ARBA" id="ARBA00022967"/>
    </source>
</evidence>
<feature type="domain" description="ABC transporter" evidence="10">
    <location>
        <begin position="1"/>
        <end position="232"/>
    </location>
</feature>